<dbReference type="Gene3D" id="1.25.40.10">
    <property type="entry name" value="Tetratricopeptide repeat domain"/>
    <property type="match status" value="2"/>
</dbReference>
<dbReference type="SMART" id="SM00028">
    <property type="entry name" value="TPR"/>
    <property type="match status" value="3"/>
</dbReference>
<dbReference type="RefSeq" id="WP_148592317.1">
    <property type="nucleotide sequence ID" value="NZ_CP042997.1"/>
</dbReference>
<keyword evidence="3" id="KW-1185">Reference proteome</keyword>
<proteinExistence type="predicted"/>
<evidence type="ECO:0000313" key="3">
    <source>
        <dbReference type="Proteomes" id="UP000324233"/>
    </source>
</evidence>
<evidence type="ECO:0000313" key="2">
    <source>
        <dbReference type="EMBL" id="QEH32842.1"/>
    </source>
</evidence>
<accession>A0A5B9VX55</accession>
<dbReference type="EMBL" id="CP042997">
    <property type="protein sequence ID" value="QEH32842.1"/>
    <property type="molecule type" value="Genomic_DNA"/>
</dbReference>
<dbReference type="SUPFAM" id="SSF48452">
    <property type="entry name" value="TPR-like"/>
    <property type="match status" value="2"/>
</dbReference>
<dbReference type="AlphaFoldDB" id="A0A5B9VX55"/>
<protein>
    <recommendedName>
        <fullName evidence="4">Tetratricopeptide repeat protein</fullName>
    </recommendedName>
</protein>
<reference evidence="2 3" key="1">
    <citation type="submission" date="2019-08" db="EMBL/GenBank/DDBJ databases">
        <title>Deep-cultivation of Planctomycetes and their phenomic and genomic characterization uncovers novel biology.</title>
        <authorList>
            <person name="Wiegand S."/>
            <person name="Jogler M."/>
            <person name="Boedeker C."/>
            <person name="Pinto D."/>
            <person name="Vollmers J."/>
            <person name="Rivas-Marin E."/>
            <person name="Kohn T."/>
            <person name="Peeters S.H."/>
            <person name="Heuer A."/>
            <person name="Rast P."/>
            <person name="Oberbeckmann S."/>
            <person name="Bunk B."/>
            <person name="Jeske O."/>
            <person name="Meyerdierks A."/>
            <person name="Storesund J.E."/>
            <person name="Kallscheuer N."/>
            <person name="Luecker S."/>
            <person name="Lage O.M."/>
            <person name="Pohl T."/>
            <person name="Merkel B.J."/>
            <person name="Hornburger P."/>
            <person name="Mueller R.-W."/>
            <person name="Bruemmer F."/>
            <person name="Labrenz M."/>
            <person name="Spormann A.M."/>
            <person name="Op den Camp H."/>
            <person name="Overmann J."/>
            <person name="Amann R."/>
            <person name="Jetten M.S.M."/>
            <person name="Mascher T."/>
            <person name="Medema M.H."/>
            <person name="Devos D.P."/>
            <person name="Kaster A.-K."/>
            <person name="Ovreas L."/>
            <person name="Rohde M."/>
            <person name="Galperin M.Y."/>
            <person name="Jogler C."/>
        </authorList>
    </citation>
    <scope>NUCLEOTIDE SEQUENCE [LARGE SCALE GENOMIC DNA]</scope>
    <source>
        <strain evidence="2 3">OJF2</strain>
    </source>
</reference>
<dbReference type="InterPro" id="IPR019734">
    <property type="entry name" value="TPR_rpt"/>
</dbReference>
<dbReference type="Pfam" id="PF14559">
    <property type="entry name" value="TPR_19"/>
    <property type="match status" value="1"/>
</dbReference>
<evidence type="ECO:0000256" key="1">
    <source>
        <dbReference type="SAM" id="MobiDB-lite"/>
    </source>
</evidence>
<evidence type="ECO:0008006" key="4">
    <source>
        <dbReference type="Google" id="ProtNLM"/>
    </source>
</evidence>
<dbReference type="InterPro" id="IPR011990">
    <property type="entry name" value="TPR-like_helical_dom_sf"/>
</dbReference>
<dbReference type="OrthoDB" id="266170at2"/>
<feature type="region of interest" description="Disordered" evidence="1">
    <location>
        <begin position="1"/>
        <end position="20"/>
    </location>
</feature>
<organism evidence="2 3">
    <name type="scientific">Aquisphaera giovannonii</name>
    <dbReference type="NCBI Taxonomy" id="406548"/>
    <lineage>
        <taxon>Bacteria</taxon>
        <taxon>Pseudomonadati</taxon>
        <taxon>Planctomycetota</taxon>
        <taxon>Planctomycetia</taxon>
        <taxon>Isosphaerales</taxon>
        <taxon>Isosphaeraceae</taxon>
        <taxon>Aquisphaera</taxon>
    </lineage>
</organism>
<name>A0A5B9VX55_9BACT</name>
<gene>
    <name evidence="2" type="ORF">OJF2_13260</name>
</gene>
<sequence length="417" mass="45962">MTRESTTSRTPPHGPRRARGRGRRVLALFGLLCVAAAIAAGLLPGRRSRPAASGGAAHLDLLRAALDQFHARDYDGAIATLDRRGGLVKPDALDRMLRARIARERGRPEEAIAELGRIPDSSAVGAKARLFEGQIEMGLHRARLAERAFLRSLELEPRQVQPYRELISIYTMQQRRKDCDALFRDLVGFAELDHILSYAWSQNECGLLDPNEAVGILRECVAADPEDRWSRLALATTYLWTHAHDELKDTLAPLPADDPDARAIRVESAMDRGEVEEAERLAGGPPSGSPRLELARAKLSLGRADPRASADAFRRVLEAEPSNREATRCLGLLLHRLGDPEGEAYLKAAALRDELRRTIHEAIHGDVTDPRLYVRLGTLCESLGLAGQARAWYRLVLGKEPANAEARRAVERLAGEP</sequence>
<dbReference type="Proteomes" id="UP000324233">
    <property type="component" value="Chromosome"/>
</dbReference>
<dbReference type="KEGG" id="agv:OJF2_13260"/>